<keyword evidence="2" id="KW-1133">Transmembrane helix</keyword>
<dbReference type="InterPro" id="IPR052016">
    <property type="entry name" value="Bact_Sigma-Reg"/>
</dbReference>
<evidence type="ECO:0000259" key="4">
    <source>
        <dbReference type="PROSITE" id="PS50113"/>
    </source>
</evidence>
<dbReference type="CDD" id="cd06225">
    <property type="entry name" value="HAMP"/>
    <property type="match status" value="1"/>
</dbReference>
<dbReference type="Pfam" id="PF07228">
    <property type="entry name" value="SpoIIE"/>
    <property type="match status" value="1"/>
</dbReference>
<dbReference type="PANTHER" id="PTHR43156:SF2">
    <property type="entry name" value="STAGE II SPORULATION PROTEIN E"/>
    <property type="match status" value="1"/>
</dbReference>
<feature type="domain" description="PAC" evidence="4">
    <location>
        <begin position="470"/>
        <end position="522"/>
    </location>
</feature>
<gene>
    <name evidence="6" type="ORF">DO97_14320</name>
</gene>
<dbReference type="PANTHER" id="PTHR43156">
    <property type="entry name" value="STAGE II SPORULATION PROTEIN E-RELATED"/>
    <property type="match status" value="1"/>
</dbReference>
<protein>
    <recommendedName>
        <fullName evidence="8">Diguanylate cyclase</fullName>
    </recommendedName>
</protein>
<dbReference type="Gene3D" id="3.30.450.20">
    <property type="entry name" value="PAS domain"/>
    <property type="match status" value="1"/>
</dbReference>
<evidence type="ECO:0000259" key="3">
    <source>
        <dbReference type="PROSITE" id="PS50112"/>
    </source>
</evidence>
<name>A0A098TM63_9CYAN</name>
<dbReference type="InterPro" id="IPR035965">
    <property type="entry name" value="PAS-like_dom_sf"/>
</dbReference>
<dbReference type="GO" id="GO:0016020">
    <property type="term" value="C:membrane"/>
    <property type="evidence" value="ECO:0007669"/>
    <property type="project" value="InterPro"/>
</dbReference>
<dbReference type="RefSeq" id="WP_036535430.1">
    <property type="nucleotide sequence ID" value="NZ_JJML01000044.1"/>
</dbReference>
<dbReference type="EMBL" id="JJML01000044">
    <property type="protein sequence ID" value="KGF71928.1"/>
    <property type="molecule type" value="Genomic_DNA"/>
</dbReference>
<dbReference type="STRING" id="1497020.DO97_14320"/>
<dbReference type="PROSITE" id="PS50112">
    <property type="entry name" value="PAS"/>
    <property type="match status" value="1"/>
</dbReference>
<evidence type="ECO:0000256" key="2">
    <source>
        <dbReference type="SAM" id="Phobius"/>
    </source>
</evidence>
<dbReference type="SMART" id="SM00331">
    <property type="entry name" value="PP2C_SIG"/>
    <property type="match status" value="1"/>
</dbReference>
<evidence type="ECO:0000259" key="5">
    <source>
        <dbReference type="PROSITE" id="PS50885"/>
    </source>
</evidence>
<dbReference type="GO" id="GO:0016791">
    <property type="term" value="F:phosphatase activity"/>
    <property type="evidence" value="ECO:0007669"/>
    <property type="project" value="TreeGrafter"/>
</dbReference>
<feature type="transmembrane region" description="Helical" evidence="2">
    <location>
        <begin position="23"/>
        <end position="42"/>
    </location>
</feature>
<dbReference type="InterPro" id="IPR036457">
    <property type="entry name" value="PPM-type-like_dom_sf"/>
</dbReference>
<dbReference type="InterPro" id="IPR000700">
    <property type="entry name" value="PAS-assoc_C"/>
</dbReference>
<dbReference type="InterPro" id="IPR000014">
    <property type="entry name" value="PAS"/>
</dbReference>
<organism evidence="6 7">
    <name type="scientific">Neosynechococcus sphagnicola sy1</name>
    <dbReference type="NCBI Taxonomy" id="1497020"/>
    <lineage>
        <taxon>Bacteria</taxon>
        <taxon>Bacillati</taxon>
        <taxon>Cyanobacteriota</taxon>
        <taxon>Cyanophyceae</taxon>
        <taxon>Neosynechococcales</taxon>
        <taxon>Neosynechococcaceae</taxon>
        <taxon>Neosynechococcus</taxon>
    </lineage>
</organism>
<keyword evidence="2" id="KW-0812">Transmembrane</keyword>
<evidence type="ECO:0000313" key="7">
    <source>
        <dbReference type="Proteomes" id="UP000030170"/>
    </source>
</evidence>
<dbReference type="Gene3D" id="6.10.340.10">
    <property type="match status" value="1"/>
</dbReference>
<evidence type="ECO:0000313" key="6">
    <source>
        <dbReference type="EMBL" id="KGF71928.1"/>
    </source>
</evidence>
<dbReference type="Pfam" id="PF00672">
    <property type="entry name" value="HAMP"/>
    <property type="match status" value="1"/>
</dbReference>
<dbReference type="GO" id="GO:0007165">
    <property type="term" value="P:signal transduction"/>
    <property type="evidence" value="ECO:0007669"/>
    <property type="project" value="InterPro"/>
</dbReference>
<feature type="domain" description="PAS" evidence="3">
    <location>
        <begin position="395"/>
        <end position="436"/>
    </location>
</feature>
<dbReference type="AlphaFoldDB" id="A0A098TM63"/>
<comment type="caution">
    <text evidence="6">The sequence shown here is derived from an EMBL/GenBank/DDBJ whole genome shotgun (WGS) entry which is preliminary data.</text>
</comment>
<dbReference type="CDD" id="cd00130">
    <property type="entry name" value="PAS"/>
    <property type="match status" value="1"/>
</dbReference>
<dbReference type="SUPFAM" id="SSF55785">
    <property type="entry name" value="PYP-like sensor domain (PAS domain)"/>
    <property type="match status" value="1"/>
</dbReference>
<feature type="domain" description="HAMP" evidence="5">
    <location>
        <begin position="345"/>
        <end position="397"/>
    </location>
</feature>
<dbReference type="PROSITE" id="PS50885">
    <property type="entry name" value="HAMP"/>
    <property type="match status" value="1"/>
</dbReference>
<accession>A0A098TM63</accession>
<dbReference type="InterPro" id="IPR001610">
    <property type="entry name" value="PAC"/>
</dbReference>
<evidence type="ECO:0008006" key="8">
    <source>
        <dbReference type="Google" id="ProtNLM"/>
    </source>
</evidence>
<keyword evidence="7" id="KW-1185">Reference proteome</keyword>
<reference evidence="6 7" key="1">
    <citation type="journal article" date="2014" name="Mol. Ecol.">
        <title>Evolution of Synechococcus.</title>
        <authorList>
            <person name="Dvorak P."/>
            <person name="Casamatta D."/>
            <person name="Hasler P."/>
            <person name="Poulickova A."/>
            <person name="Ondrej V."/>
            <person name="Sanges R."/>
        </authorList>
    </citation>
    <scope>NUCLEOTIDE SEQUENCE [LARGE SCALE GENOMIC DNA]</scope>
    <source>
        <strain evidence="6 7">CAUP A 1101</strain>
    </source>
</reference>
<evidence type="ECO:0000256" key="1">
    <source>
        <dbReference type="ARBA" id="ARBA00022801"/>
    </source>
</evidence>
<proteinExistence type="predicted"/>
<keyword evidence="1" id="KW-0378">Hydrolase</keyword>
<dbReference type="Pfam" id="PF13426">
    <property type="entry name" value="PAS_9"/>
    <property type="match status" value="1"/>
</dbReference>
<dbReference type="SMART" id="SM00086">
    <property type="entry name" value="PAC"/>
    <property type="match status" value="1"/>
</dbReference>
<dbReference type="SMART" id="SM00304">
    <property type="entry name" value="HAMP"/>
    <property type="match status" value="1"/>
</dbReference>
<dbReference type="SUPFAM" id="SSF158472">
    <property type="entry name" value="HAMP domain-like"/>
    <property type="match status" value="1"/>
</dbReference>
<keyword evidence="2" id="KW-0472">Membrane</keyword>
<feature type="transmembrane region" description="Helical" evidence="2">
    <location>
        <begin position="323"/>
        <end position="345"/>
    </location>
</feature>
<dbReference type="PROSITE" id="PS50113">
    <property type="entry name" value="PAC"/>
    <property type="match status" value="1"/>
</dbReference>
<dbReference type="SUPFAM" id="SSF81606">
    <property type="entry name" value="PP2C-like"/>
    <property type="match status" value="1"/>
</dbReference>
<dbReference type="NCBIfam" id="TIGR00229">
    <property type="entry name" value="sensory_box"/>
    <property type="match status" value="1"/>
</dbReference>
<dbReference type="InterPro" id="IPR001932">
    <property type="entry name" value="PPM-type_phosphatase-like_dom"/>
</dbReference>
<dbReference type="InterPro" id="IPR003660">
    <property type="entry name" value="HAMP_dom"/>
</dbReference>
<sequence length="779" mass="88045">MNLTQFFQPATTLIHRLKYPQKFALISCVFILPLGLVMYLLLSEIQTRINFAQKEIVGNLYLRPLSQLSEKIFQYQFFSHRSLILHQPSQVTTSRALAVTTDFRSLGILDQAFNDRLQTTERLKRLEASWHQLAEIQRQQNLSASIPAYQDVLQNLDELRFQVGDQSNLILDPDLDSYYLMDATLLKLPEIQKNLAEIHLISQQAILRGRILPSEQAKLMLLGVNLKQFRANLKQKIAVAFANNPKGNLVPQLTEPLTLLTEDVGKLTELLLPLDARQPLQLKQILAQANQSLLQSFQFWNTAIDELDILLQNRIDGFFRKQVFLTTFVLIILAIVCYLFVGFYLSVMQTISGLSAAADRMINGNFSEEMALESHDELTEVVQSFNNIADALREAEAKYRGIFENAVEGIFQTTQTGNYLIANPMLARIYGYDSAEELITALTDIEHQLYVDPHRRSEFTQLIAAQGKVQGFESQVYCKDGSIIWISESVRAIQDPLGEVIGYEGTVEDITQRKLAEAEIIQLTQRLKHENLRMGAELEVSRQLQTMLLPSDAELEAVIGLEIAGFMEPAAEVGGDYYDVLQHEGKIRIGIGDVTGHGLESGVVMLMAQTAVRTLLTHGETDPTRFLNTVNTIIYENTQRMRSPKNMTLALLNYEAGMLSLSGQHEEVIIVRRDGRIEPIDTLDLGFPLGLESDITSFVAETQIQLQSGDIAVLYTDGITEAMNAQRQQYGLDRMYGILRRHCEDSASNIRQAIIEDLREFIGDQKVFDDITLLILKQR</sequence>
<dbReference type="SMART" id="SM00091">
    <property type="entry name" value="PAS"/>
    <property type="match status" value="1"/>
</dbReference>
<dbReference type="Gene3D" id="3.60.40.10">
    <property type="entry name" value="PPM-type phosphatase domain"/>
    <property type="match status" value="1"/>
</dbReference>
<dbReference type="Proteomes" id="UP000030170">
    <property type="component" value="Unassembled WGS sequence"/>
</dbReference>